<dbReference type="Proteomes" id="UP000008063">
    <property type="component" value="Unassembled WGS sequence"/>
</dbReference>
<reference evidence="2" key="1">
    <citation type="journal article" date="2011" name="Science">
        <title>The plant cell wall-decomposing machinery underlies the functional diversity of forest fungi.</title>
        <authorList>
            <person name="Eastwood D.C."/>
            <person name="Floudas D."/>
            <person name="Binder M."/>
            <person name="Majcherczyk A."/>
            <person name="Schneider P."/>
            <person name="Aerts A."/>
            <person name="Asiegbu F.O."/>
            <person name="Baker S.E."/>
            <person name="Barry K."/>
            <person name="Bendiksby M."/>
            <person name="Blumentritt M."/>
            <person name="Coutinho P.M."/>
            <person name="Cullen D."/>
            <person name="de Vries R.P."/>
            <person name="Gathman A."/>
            <person name="Goodell B."/>
            <person name="Henrissat B."/>
            <person name="Ihrmark K."/>
            <person name="Kauserud H."/>
            <person name="Kohler A."/>
            <person name="LaButti K."/>
            <person name="Lapidus A."/>
            <person name="Lavin J.L."/>
            <person name="Lee Y.-H."/>
            <person name="Lindquist E."/>
            <person name="Lilly W."/>
            <person name="Lucas S."/>
            <person name="Morin E."/>
            <person name="Murat C."/>
            <person name="Oguiza J.A."/>
            <person name="Park J."/>
            <person name="Pisabarro A.G."/>
            <person name="Riley R."/>
            <person name="Rosling A."/>
            <person name="Salamov A."/>
            <person name="Schmidt O."/>
            <person name="Schmutz J."/>
            <person name="Skrede I."/>
            <person name="Stenlid J."/>
            <person name="Wiebenga A."/>
            <person name="Xie X."/>
            <person name="Kuees U."/>
            <person name="Hibbett D.S."/>
            <person name="Hoffmeister D."/>
            <person name="Hoegberg N."/>
            <person name="Martin F."/>
            <person name="Grigoriev I.V."/>
            <person name="Watkinson S.C."/>
        </authorList>
    </citation>
    <scope>NUCLEOTIDE SEQUENCE [LARGE SCALE GENOMIC DNA]</scope>
    <source>
        <strain evidence="2">strain S7.3</strain>
    </source>
</reference>
<evidence type="ECO:0000313" key="1">
    <source>
        <dbReference type="EMBL" id="EGN94980.1"/>
    </source>
</evidence>
<dbReference type="EMBL" id="GL945486">
    <property type="protein sequence ID" value="EGN94980.1"/>
    <property type="molecule type" value="Genomic_DNA"/>
</dbReference>
<dbReference type="AlphaFoldDB" id="F8Q8S5"/>
<sequence length="50" mass="5580">SVKAYLVGAVRAFSGGCLQMKHLQRNISSQAFKAQITIRPWSKTPLMPDF</sequence>
<dbReference type="HOGENOM" id="CLU_009123_16_1_1"/>
<feature type="non-terminal residue" evidence="1">
    <location>
        <position position="50"/>
    </location>
</feature>
<organism evidence="2">
    <name type="scientific">Serpula lacrymans var. lacrymans (strain S7.3)</name>
    <name type="common">Dry rot fungus</name>
    <dbReference type="NCBI Taxonomy" id="936435"/>
    <lineage>
        <taxon>Eukaryota</taxon>
        <taxon>Fungi</taxon>
        <taxon>Dikarya</taxon>
        <taxon>Basidiomycota</taxon>
        <taxon>Agaricomycotina</taxon>
        <taxon>Agaricomycetes</taxon>
        <taxon>Agaricomycetidae</taxon>
        <taxon>Boletales</taxon>
        <taxon>Coniophorineae</taxon>
        <taxon>Serpulaceae</taxon>
        <taxon>Serpula</taxon>
    </lineage>
</organism>
<dbReference type="InParanoid" id="F8Q8S5"/>
<feature type="non-terminal residue" evidence="1">
    <location>
        <position position="1"/>
    </location>
</feature>
<gene>
    <name evidence="1" type="ORF">SERLA73DRAFT_29107</name>
</gene>
<protein>
    <submittedName>
        <fullName evidence="1">Uncharacterized protein</fullName>
    </submittedName>
</protein>
<evidence type="ECO:0000313" key="2">
    <source>
        <dbReference type="Proteomes" id="UP000008063"/>
    </source>
</evidence>
<accession>F8Q8S5</accession>
<name>F8Q8S5_SERL3</name>
<proteinExistence type="predicted"/>
<dbReference type="OrthoDB" id="3139052at2759"/>
<keyword evidence="2" id="KW-1185">Reference proteome</keyword>